<dbReference type="Pfam" id="PF13365">
    <property type="entry name" value="Trypsin_2"/>
    <property type="match status" value="1"/>
</dbReference>
<feature type="transmembrane region" description="Helical" evidence="1">
    <location>
        <begin position="9"/>
        <end position="32"/>
    </location>
</feature>
<proteinExistence type="predicted"/>
<dbReference type="Proteomes" id="UP000177707">
    <property type="component" value="Unassembled WGS sequence"/>
</dbReference>
<evidence type="ECO:0000313" key="3">
    <source>
        <dbReference type="Proteomes" id="UP000177707"/>
    </source>
</evidence>
<keyword evidence="1" id="KW-0472">Membrane</keyword>
<dbReference type="Gene3D" id="2.40.10.120">
    <property type="match status" value="1"/>
</dbReference>
<name>A0A1G2U1L8_9BACT</name>
<keyword evidence="1" id="KW-0812">Transmembrane</keyword>
<evidence type="ECO:0000256" key="1">
    <source>
        <dbReference type="SAM" id="Phobius"/>
    </source>
</evidence>
<protein>
    <recommendedName>
        <fullName evidence="4">Serine protease</fullName>
    </recommendedName>
</protein>
<accession>A0A1G2U1L8</accession>
<gene>
    <name evidence="2" type="ORF">A3A96_01520</name>
</gene>
<dbReference type="InterPro" id="IPR009003">
    <property type="entry name" value="Peptidase_S1_PA"/>
</dbReference>
<evidence type="ECO:0000313" key="2">
    <source>
        <dbReference type="EMBL" id="OHB02800.1"/>
    </source>
</evidence>
<evidence type="ECO:0008006" key="4">
    <source>
        <dbReference type="Google" id="ProtNLM"/>
    </source>
</evidence>
<sequence>MEDLTKHQLILIVLLVTFVTSIATGIITFTLLSEAPVEITQNINRVVERTIERVVPTEGKPEKVVTTVVINEEDRVLEAIAKNEKSIVRLKTLGADGSEVVTGLGLVVSSDGVIVADLRSYSNSSSYSILFYDDRTYPIGKVFVDDKLGLVFIKTNISQGESPKYTFYPSTFGNSDGLKIGQSLVSISGRDSNAASIGRIFQLSFAEDKKTITNILSDIKITKSHPGSPVLNLSSEVVGLEAPLGELETEYSYIPINVVKGATTKALEELAK</sequence>
<organism evidence="2 3">
    <name type="scientific">Candidatus Zambryskibacteria bacterium RIFCSPLOWO2_01_FULL_39_39</name>
    <dbReference type="NCBI Taxonomy" id="1802758"/>
    <lineage>
        <taxon>Bacteria</taxon>
        <taxon>Candidatus Zambryskiibacteriota</taxon>
    </lineage>
</organism>
<comment type="caution">
    <text evidence="2">The sequence shown here is derived from an EMBL/GenBank/DDBJ whole genome shotgun (WGS) entry which is preliminary data.</text>
</comment>
<dbReference type="AlphaFoldDB" id="A0A1G2U1L8"/>
<dbReference type="STRING" id="1802758.A3A96_01520"/>
<dbReference type="EMBL" id="MHWB01000001">
    <property type="protein sequence ID" value="OHB02800.1"/>
    <property type="molecule type" value="Genomic_DNA"/>
</dbReference>
<dbReference type="SUPFAM" id="SSF50494">
    <property type="entry name" value="Trypsin-like serine proteases"/>
    <property type="match status" value="1"/>
</dbReference>
<keyword evidence="1" id="KW-1133">Transmembrane helix</keyword>
<reference evidence="2 3" key="1">
    <citation type="journal article" date="2016" name="Nat. Commun.">
        <title>Thousands of microbial genomes shed light on interconnected biogeochemical processes in an aquifer system.</title>
        <authorList>
            <person name="Anantharaman K."/>
            <person name="Brown C.T."/>
            <person name="Hug L.A."/>
            <person name="Sharon I."/>
            <person name="Castelle C.J."/>
            <person name="Probst A.J."/>
            <person name="Thomas B.C."/>
            <person name="Singh A."/>
            <person name="Wilkins M.J."/>
            <person name="Karaoz U."/>
            <person name="Brodie E.L."/>
            <person name="Williams K.H."/>
            <person name="Hubbard S.S."/>
            <person name="Banfield J.F."/>
        </authorList>
    </citation>
    <scope>NUCLEOTIDE SEQUENCE [LARGE SCALE GENOMIC DNA]</scope>
</reference>